<dbReference type="AlphaFoldDB" id="A0A1B3XQF4"/>
<name>A0A1B3XQF4_9BACI</name>
<accession>A0A1B3XQF4</accession>
<proteinExistence type="predicted"/>
<dbReference type="KEGG" id="bmur:ABE28_013860"/>
<organism evidence="1 2">
    <name type="scientific">Peribacillus muralis</name>
    <dbReference type="NCBI Taxonomy" id="264697"/>
    <lineage>
        <taxon>Bacteria</taxon>
        <taxon>Bacillati</taxon>
        <taxon>Bacillota</taxon>
        <taxon>Bacilli</taxon>
        <taxon>Bacillales</taxon>
        <taxon>Bacillaceae</taxon>
        <taxon>Peribacillus</taxon>
    </lineage>
</organism>
<protein>
    <submittedName>
        <fullName evidence="1">Uncharacterized protein</fullName>
    </submittedName>
</protein>
<dbReference type="EMBL" id="CP017080">
    <property type="protein sequence ID" value="AOH55439.1"/>
    <property type="molecule type" value="Genomic_DNA"/>
</dbReference>
<sequence length="74" mass="8869">MRDMTVTESGANSWKARDRKTQNLLLESYATHRRRTWRYQAKWNASSWHSMKVVPRRAALFVLVSRMKRAFFHG</sequence>
<keyword evidence="2" id="KW-1185">Reference proteome</keyword>
<reference evidence="1 2" key="1">
    <citation type="submission" date="2016-08" db="EMBL/GenBank/DDBJ databases">
        <title>Complete genome sequence of Bacillus muralis G25-68, a strain with toxicity to nematodes.</title>
        <authorList>
            <person name="Zheng Z."/>
        </authorList>
    </citation>
    <scope>NUCLEOTIDE SEQUENCE [LARGE SCALE GENOMIC DNA]</scope>
    <source>
        <strain evidence="1 2">G25-68</strain>
    </source>
</reference>
<gene>
    <name evidence="1" type="ORF">ABE28_013860</name>
</gene>
<evidence type="ECO:0000313" key="1">
    <source>
        <dbReference type="EMBL" id="AOH55439.1"/>
    </source>
</evidence>
<dbReference type="Proteomes" id="UP000077926">
    <property type="component" value="Chromosome"/>
</dbReference>
<evidence type="ECO:0000313" key="2">
    <source>
        <dbReference type="Proteomes" id="UP000077926"/>
    </source>
</evidence>
<dbReference type="STRING" id="264697.ABE28_013860"/>